<name>A0A9P1FYD9_9DINO</name>
<dbReference type="EMBL" id="CAMXCT030001513">
    <property type="protein sequence ID" value="CAL4778099.1"/>
    <property type="molecule type" value="Genomic_DNA"/>
</dbReference>
<dbReference type="GO" id="GO:0005096">
    <property type="term" value="F:GTPase activator activity"/>
    <property type="evidence" value="ECO:0007669"/>
    <property type="project" value="TreeGrafter"/>
</dbReference>
<sequence length="303" mass="33392">MVAVVALPMDCLKGCAQFLQPSVADVLDEDRRLQLWDGVDLAQLSETSLRTLVASGVPSSRRWSLWTWTLDPRDPLPELPGDPVAIPADATTAQVDALRTSLGGERLSAGEVESLEKVLRAYASYNPDIGYCQGMNFVVALLLLVSGDETETFRTFIRLVDHLELAGFYASDFPKLRESTEKSSELLQKLLPKLCNHLDENGILVEQFLHSWHISLFASCLPRATVLELWDELLTSRCTAADLAGLSVALLELREKQLLRSNGQQLMSAKQRPWACVCAGEATSSLRTVQKSPLWGPRGTSGR</sequence>
<dbReference type="InterPro" id="IPR050302">
    <property type="entry name" value="Rab_GAP_TBC_domain"/>
</dbReference>
<dbReference type="Gene3D" id="1.10.8.270">
    <property type="entry name" value="putative rabgap domain of human tbc1 domain family member 14 like domains"/>
    <property type="match status" value="1"/>
</dbReference>
<accession>A0A9P1FYD9</accession>
<dbReference type="SMART" id="SM00164">
    <property type="entry name" value="TBC"/>
    <property type="match status" value="1"/>
</dbReference>
<evidence type="ECO:0000313" key="2">
    <source>
        <dbReference type="EMBL" id="CAI3990787.1"/>
    </source>
</evidence>
<organism evidence="2">
    <name type="scientific">Cladocopium goreaui</name>
    <dbReference type="NCBI Taxonomy" id="2562237"/>
    <lineage>
        <taxon>Eukaryota</taxon>
        <taxon>Sar</taxon>
        <taxon>Alveolata</taxon>
        <taxon>Dinophyceae</taxon>
        <taxon>Suessiales</taxon>
        <taxon>Symbiodiniaceae</taxon>
        <taxon>Cladocopium</taxon>
    </lineage>
</organism>
<dbReference type="InterPro" id="IPR035969">
    <property type="entry name" value="Rab-GAP_TBC_sf"/>
</dbReference>
<dbReference type="AlphaFoldDB" id="A0A9P1FYD9"/>
<feature type="domain" description="Rab-GAP TBC" evidence="1">
    <location>
        <begin position="56"/>
        <end position="237"/>
    </location>
</feature>
<reference evidence="2" key="1">
    <citation type="submission" date="2022-10" db="EMBL/GenBank/DDBJ databases">
        <authorList>
            <person name="Chen Y."/>
            <person name="Dougan E. K."/>
            <person name="Chan C."/>
            <person name="Rhodes N."/>
            <person name="Thang M."/>
        </authorList>
    </citation>
    <scope>NUCLEOTIDE SEQUENCE</scope>
</reference>
<gene>
    <name evidence="2" type="ORF">C1SCF055_LOCUS17743</name>
</gene>
<comment type="caution">
    <text evidence="2">The sequence shown here is derived from an EMBL/GenBank/DDBJ whole genome shotgun (WGS) entry which is preliminary data.</text>
</comment>
<dbReference type="SUPFAM" id="SSF47923">
    <property type="entry name" value="Ypt/Rab-GAP domain of gyp1p"/>
    <property type="match status" value="2"/>
</dbReference>
<dbReference type="PROSITE" id="PS50086">
    <property type="entry name" value="TBC_RABGAP"/>
    <property type="match status" value="1"/>
</dbReference>
<keyword evidence="4" id="KW-1185">Reference proteome</keyword>
<dbReference type="OrthoDB" id="294251at2759"/>
<dbReference type="PANTHER" id="PTHR47219">
    <property type="entry name" value="RAB GTPASE-ACTIVATING PROTEIN 1-LIKE"/>
    <property type="match status" value="1"/>
</dbReference>
<evidence type="ECO:0000313" key="4">
    <source>
        <dbReference type="Proteomes" id="UP001152797"/>
    </source>
</evidence>
<proteinExistence type="predicted"/>
<protein>
    <submittedName>
        <fullName evidence="3">TBC domain containing protein, putative</fullName>
    </submittedName>
</protein>
<reference evidence="3 4" key="2">
    <citation type="submission" date="2024-05" db="EMBL/GenBank/DDBJ databases">
        <authorList>
            <person name="Chen Y."/>
            <person name="Shah S."/>
            <person name="Dougan E. K."/>
            <person name="Thang M."/>
            <person name="Chan C."/>
        </authorList>
    </citation>
    <scope>NUCLEOTIDE SEQUENCE [LARGE SCALE GENOMIC DNA]</scope>
</reference>
<dbReference type="InterPro" id="IPR000195">
    <property type="entry name" value="Rab-GAP-TBC_dom"/>
</dbReference>
<dbReference type="Pfam" id="PF00566">
    <property type="entry name" value="RabGAP-TBC"/>
    <property type="match status" value="1"/>
</dbReference>
<dbReference type="EMBL" id="CAMXCT020001513">
    <property type="protein sequence ID" value="CAL1144162.1"/>
    <property type="molecule type" value="Genomic_DNA"/>
</dbReference>
<evidence type="ECO:0000313" key="3">
    <source>
        <dbReference type="EMBL" id="CAL4778099.1"/>
    </source>
</evidence>
<evidence type="ECO:0000259" key="1">
    <source>
        <dbReference type="PROSITE" id="PS50086"/>
    </source>
</evidence>
<dbReference type="EMBL" id="CAMXCT010001513">
    <property type="protein sequence ID" value="CAI3990787.1"/>
    <property type="molecule type" value="Genomic_DNA"/>
</dbReference>
<dbReference type="Proteomes" id="UP001152797">
    <property type="component" value="Unassembled WGS sequence"/>
</dbReference>
<dbReference type="Gene3D" id="1.10.472.80">
    <property type="entry name" value="Ypt/Rab-GAP domain of gyp1p, domain 3"/>
    <property type="match status" value="1"/>
</dbReference>
<dbReference type="GO" id="GO:0031267">
    <property type="term" value="F:small GTPase binding"/>
    <property type="evidence" value="ECO:0007669"/>
    <property type="project" value="TreeGrafter"/>
</dbReference>
<dbReference type="PANTHER" id="PTHR47219:SF9">
    <property type="entry name" value="GTPASE ACTIVATING PROTEIN AND CENTROSOME-ASSOCIATED, ISOFORM B"/>
    <property type="match status" value="1"/>
</dbReference>